<reference evidence="2 3" key="1">
    <citation type="submission" date="2018-04" db="EMBL/GenBank/DDBJ databases">
        <title>Methylobacterium sp. PR1016A genome.</title>
        <authorList>
            <person name="Park W."/>
        </authorList>
    </citation>
    <scope>NUCLEOTIDE SEQUENCE [LARGE SCALE GENOMIC DNA]</scope>
    <source>
        <strain evidence="2 3">PR1016A</strain>
    </source>
</reference>
<gene>
    <name evidence="2" type="ORF">DA075_27410</name>
</gene>
<feature type="compositionally biased region" description="Low complexity" evidence="1">
    <location>
        <begin position="29"/>
        <end position="40"/>
    </location>
</feature>
<organism evidence="2 3">
    <name type="scientific">Methylobacterium currus</name>
    <dbReference type="NCBI Taxonomy" id="2051553"/>
    <lineage>
        <taxon>Bacteria</taxon>
        <taxon>Pseudomonadati</taxon>
        <taxon>Pseudomonadota</taxon>
        <taxon>Alphaproteobacteria</taxon>
        <taxon>Hyphomicrobiales</taxon>
        <taxon>Methylobacteriaceae</taxon>
        <taxon>Methylobacterium</taxon>
    </lineage>
</organism>
<accession>A0A2R4WRH3</accession>
<evidence type="ECO:0000313" key="2">
    <source>
        <dbReference type="EMBL" id="AWB24146.1"/>
    </source>
</evidence>
<dbReference type="KEGG" id="mee:DA075_27410"/>
<dbReference type="EMBL" id="CP028843">
    <property type="protein sequence ID" value="AWB24146.1"/>
    <property type="molecule type" value="Genomic_DNA"/>
</dbReference>
<proteinExistence type="predicted"/>
<evidence type="ECO:0000256" key="1">
    <source>
        <dbReference type="SAM" id="MobiDB-lite"/>
    </source>
</evidence>
<keyword evidence="3" id="KW-1185">Reference proteome</keyword>
<name>A0A2R4WRH3_9HYPH</name>
<protein>
    <submittedName>
        <fullName evidence="2">Uncharacterized protein</fullName>
    </submittedName>
</protein>
<dbReference type="Proteomes" id="UP000244755">
    <property type="component" value="Chromosome 1"/>
</dbReference>
<sequence length="40" mass="4406">MKSRRSRRRIADPLRHPGAAQRNQGPMTADDSASSGRRSA</sequence>
<feature type="region of interest" description="Disordered" evidence="1">
    <location>
        <begin position="1"/>
        <end position="40"/>
    </location>
</feature>
<dbReference type="AlphaFoldDB" id="A0A2R4WRH3"/>
<evidence type="ECO:0000313" key="3">
    <source>
        <dbReference type="Proteomes" id="UP000244755"/>
    </source>
</evidence>